<evidence type="ECO:0000313" key="2">
    <source>
        <dbReference type="EMBL" id="EYU44363.1"/>
    </source>
</evidence>
<gene>
    <name evidence="2" type="ORF">MIMGU_mgv11b021735mg</name>
</gene>
<feature type="non-terminal residue" evidence="2">
    <location>
        <position position="1"/>
    </location>
</feature>
<evidence type="ECO:0000313" key="3">
    <source>
        <dbReference type="Proteomes" id="UP000030748"/>
    </source>
</evidence>
<evidence type="ECO:0000259" key="1">
    <source>
        <dbReference type="PROSITE" id="PS51153"/>
    </source>
</evidence>
<dbReference type="AlphaFoldDB" id="A0A022RX98"/>
<dbReference type="PROSITE" id="PS51153">
    <property type="entry name" value="RPW8"/>
    <property type="match status" value="1"/>
</dbReference>
<accession>A0A022RX98</accession>
<sequence length="152" mass="17307">PVKSPVSALDLNRLKSTLCTIKLAIEDIDIFNKILNRPRVETEAFAVRLLEGEELVRKCSTVKRWNVFMRLYYAKKLSKLENSLINFFQIDVAALHFRESKRISVLVSDLEEKINQITTMLERCEIRACDPDTVPVVVVGFQGMPPANDGGR</sequence>
<feature type="domain" description="RPW8" evidence="1">
    <location>
        <begin position="1"/>
        <end position="126"/>
    </location>
</feature>
<dbReference type="EMBL" id="KI630214">
    <property type="protein sequence ID" value="EYU44363.1"/>
    <property type="molecule type" value="Genomic_DNA"/>
</dbReference>
<dbReference type="Pfam" id="PF05659">
    <property type="entry name" value="RPW8"/>
    <property type="match status" value="1"/>
</dbReference>
<name>A0A022RX98_ERYGU</name>
<dbReference type="Proteomes" id="UP000030748">
    <property type="component" value="Unassembled WGS sequence"/>
</dbReference>
<dbReference type="InterPro" id="IPR008808">
    <property type="entry name" value="Powdery_mildew-R_dom"/>
</dbReference>
<protein>
    <recommendedName>
        <fullName evidence="1">RPW8 domain-containing protein</fullName>
    </recommendedName>
</protein>
<proteinExistence type="predicted"/>
<organism evidence="2 3">
    <name type="scientific">Erythranthe guttata</name>
    <name type="common">Yellow monkey flower</name>
    <name type="synonym">Mimulus guttatus</name>
    <dbReference type="NCBI Taxonomy" id="4155"/>
    <lineage>
        <taxon>Eukaryota</taxon>
        <taxon>Viridiplantae</taxon>
        <taxon>Streptophyta</taxon>
        <taxon>Embryophyta</taxon>
        <taxon>Tracheophyta</taxon>
        <taxon>Spermatophyta</taxon>
        <taxon>Magnoliopsida</taxon>
        <taxon>eudicotyledons</taxon>
        <taxon>Gunneridae</taxon>
        <taxon>Pentapetalae</taxon>
        <taxon>asterids</taxon>
        <taxon>lamiids</taxon>
        <taxon>Lamiales</taxon>
        <taxon>Phrymaceae</taxon>
        <taxon>Erythranthe</taxon>
    </lineage>
</organism>
<dbReference type="eggNOG" id="ENOG502SYZQ">
    <property type="taxonomic scope" value="Eukaryota"/>
</dbReference>
<reference evidence="2 3" key="1">
    <citation type="journal article" date="2013" name="Proc. Natl. Acad. Sci. U.S.A.">
        <title>Fine-scale variation in meiotic recombination in Mimulus inferred from population shotgun sequencing.</title>
        <authorList>
            <person name="Hellsten U."/>
            <person name="Wright K.M."/>
            <person name="Jenkins J."/>
            <person name="Shu S."/>
            <person name="Yuan Y."/>
            <person name="Wessler S.R."/>
            <person name="Schmutz J."/>
            <person name="Willis J.H."/>
            <person name="Rokhsar D.S."/>
        </authorList>
    </citation>
    <scope>NUCLEOTIDE SEQUENCE [LARGE SCALE GENOMIC DNA]</scope>
    <source>
        <strain evidence="3">cv. DUN x IM62</strain>
    </source>
</reference>
<keyword evidence="3" id="KW-1185">Reference proteome</keyword>